<sequence>MTAAEHSKQELKEQEKNVQAAEHSERELKEQEKNVQIASSQPDPSFVQLTTPLTPSWPSLYSIQLAARTPERPQSRPRRSPSPEDSPELVRPEEGKRKRSGAVWKGKENETGRNDGLRPAPVLRPKYSMAEYKEYLKWQSKKNALKEDALEKRELRRLQKSNGQAPPLWSTMPEFAGMTRAAIRKEGASTESSSSIQRQDTREEEEKEEEDEE</sequence>
<reference evidence="3" key="1">
    <citation type="journal article" date="2014" name="BMC Genomics">
        <title>Genome characteristics reveal the impact of lichenization on lichen-forming fungus Endocarpon pusillum Hedwig (Verrucariales, Ascomycota).</title>
        <authorList>
            <person name="Wang Y.-Y."/>
            <person name="Liu B."/>
            <person name="Zhang X.-Y."/>
            <person name="Zhou Q.-M."/>
            <person name="Zhang T."/>
            <person name="Li H."/>
            <person name="Yu Y.-F."/>
            <person name="Zhang X.-L."/>
            <person name="Hao X.-Y."/>
            <person name="Wang M."/>
            <person name="Wang L."/>
            <person name="Wei J.-C."/>
        </authorList>
    </citation>
    <scope>NUCLEOTIDE SEQUENCE [LARGE SCALE GENOMIC DNA]</scope>
    <source>
        <strain evidence="3">Z07020 / HMAS-L-300199</strain>
    </source>
</reference>
<dbReference type="EMBL" id="KE721068">
    <property type="protein sequence ID" value="ERF72614.1"/>
    <property type="molecule type" value="Genomic_DNA"/>
</dbReference>
<dbReference type="GeneID" id="19240616"/>
<evidence type="ECO:0000256" key="1">
    <source>
        <dbReference type="SAM" id="MobiDB-lite"/>
    </source>
</evidence>
<feature type="region of interest" description="Disordered" evidence="1">
    <location>
        <begin position="182"/>
        <end position="213"/>
    </location>
</feature>
<evidence type="ECO:0000313" key="3">
    <source>
        <dbReference type="Proteomes" id="UP000019373"/>
    </source>
</evidence>
<dbReference type="OrthoDB" id="10654700at2759"/>
<organism evidence="2 3">
    <name type="scientific">Endocarpon pusillum (strain Z07020 / HMAS-L-300199)</name>
    <name type="common">Lichen-forming fungus</name>
    <dbReference type="NCBI Taxonomy" id="1263415"/>
    <lineage>
        <taxon>Eukaryota</taxon>
        <taxon>Fungi</taxon>
        <taxon>Dikarya</taxon>
        <taxon>Ascomycota</taxon>
        <taxon>Pezizomycotina</taxon>
        <taxon>Eurotiomycetes</taxon>
        <taxon>Chaetothyriomycetidae</taxon>
        <taxon>Verrucariales</taxon>
        <taxon>Verrucariaceae</taxon>
        <taxon>Endocarpon</taxon>
    </lineage>
</organism>
<dbReference type="HOGENOM" id="CLU_1294394_0_0_1"/>
<feature type="region of interest" description="Disordered" evidence="1">
    <location>
        <begin position="1"/>
        <end position="123"/>
    </location>
</feature>
<proteinExistence type="predicted"/>
<feature type="compositionally biased region" description="Basic and acidic residues" evidence="1">
    <location>
        <begin position="105"/>
        <end position="116"/>
    </location>
</feature>
<dbReference type="AlphaFoldDB" id="U1HTL6"/>
<name>U1HTL6_ENDPU</name>
<evidence type="ECO:0000313" key="2">
    <source>
        <dbReference type="EMBL" id="ERF72614.1"/>
    </source>
</evidence>
<accession>U1HTL6</accession>
<gene>
    <name evidence="2" type="ORF">EPUS_05668</name>
</gene>
<feature type="compositionally biased region" description="Basic and acidic residues" evidence="1">
    <location>
        <begin position="1"/>
        <end position="33"/>
    </location>
</feature>
<dbReference type="RefSeq" id="XP_007801691.1">
    <property type="nucleotide sequence ID" value="XM_007803500.1"/>
</dbReference>
<keyword evidence="3" id="KW-1185">Reference proteome</keyword>
<protein>
    <submittedName>
        <fullName evidence="2">Uncharacterized protein</fullName>
    </submittedName>
</protein>
<feature type="compositionally biased region" description="Acidic residues" evidence="1">
    <location>
        <begin position="202"/>
        <end position="213"/>
    </location>
</feature>
<feature type="compositionally biased region" description="Polar residues" evidence="1">
    <location>
        <begin position="189"/>
        <end position="198"/>
    </location>
</feature>
<dbReference type="Proteomes" id="UP000019373">
    <property type="component" value="Unassembled WGS sequence"/>
</dbReference>
<feature type="compositionally biased region" description="Polar residues" evidence="1">
    <location>
        <begin position="34"/>
        <end position="62"/>
    </location>
</feature>